<keyword evidence="5" id="KW-1185">Reference proteome</keyword>
<dbReference type="EMBL" id="PGGH01153334">
    <property type="protein sequence ID" value="NIG60091.1"/>
    <property type="molecule type" value="Genomic_DNA"/>
</dbReference>
<dbReference type="SMART" id="SM00915">
    <property type="entry name" value="Jacalin"/>
    <property type="match status" value="1"/>
</dbReference>
<dbReference type="CDD" id="cd09611">
    <property type="entry name" value="Jacalin_ZG16_like"/>
    <property type="match status" value="1"/>
</dbReference>
<dbReference type="PROSITE" id="PS51752">
    <property type="entry name" value="JACALIN_LECTIN"/>
    <property type="match status" value="1"/>
</dbReference>
<keyword evidence="1" id="KW-0732">Signal</keyword>
<dbReference type="SUPFAM" id="SSF51101">
    <property type="entry name" value="Mannose-binding lectins"/>
    <property type="match status" value="1"/>
</dbReference>
<evidence type="ECO:0000259" key="3">
    <source>
        <dbReference type="PROSITE" id="PS51752"/>
    </source>
</evidence>
<dbReference type="PANTHER" id="PTHR33589">
    <property type="entry name" value="OS11G0524900 PROTEIN"/>
    <property type="match status" value="1"/>
</dbReference>
<evidence type="ECO:0000313" key="4">
    <source>
        <dbReference type="EMBL" id="NIG60091.1"/>
    </source>
</evidence>
<dbReference type="PANTHER" id="PTHR33589:SF4">
    <property type="entry name" value="ZYMOGEN GRANULE MEMBRANE PROTEIN 16"/>
    <property type="match status" value="1"/>
</dbReference>
<gene>
    <name evidence="4" type="ORF">BU61_3748</name>
</gene>
<dbReference type="Pfam" id="PF01419">
    <property type="entry name" value="Jacalin"/>
    <property type="match status" value="1"/>
</dbReference>
<name>A0ABX0S4S9_PONBL</name>
<evidence type="ECO:0000256" key="1">
    <source>
        <dbReference type="ARBA" id="ARBA00022729"/>
    </source>
</evidence>
<dbReference type="Gene3D" id="2.100.10.30">
    <property type="entry name" value="Jacalin-like lectin domain"/>
    <property type="match status" value="1"/>
</dbReference>
<comment type="caution">
    <text evidence="4">The sequence shown here is derived from an EMBL/GenBank/DDBJ whole genome shotgun (WGS) entry which is preliminary data.</text>
</comment>
<protein>
    <submittedName>
        <fullName evidence="4">Zymogen granule membrane protein 16</fullName>
    </submittedName>
</protein>
<dbReference type="InterPro" id="IPR052321">
    <property type="entry name" value="PolyBind_ProtTraffic"/>
</dbReference>
<dbReference type="InterPro" id="IPR036404">
    <property type="entry name" value="Jacalin-like_lectin_dom_sf"/>
</dbReference>
<evidence type="ECO:0000256" key="2">
    <source>
        <dbReference type="ARBA" id="ARBA00022734"/>
    </source>
</evidence>
<accession>A0ABX0S4S9</accession>
<evidence type="ECO:0000313" key="5">
    <source>
        <dbReference type="Proteomes" id="UP001165941"/>
    </source>
</evidence>
<reference evidence="4" key="1">
    <citation type="submission" date="2018-05" db="EMBL/GenBank/DDBJ databases">
        <authorList>
            <person name="Pedro S.L.S."/>
            <person name="Freitas R.C."/>
            <person name="Barreto A.S."/>
            <person name="Lima A.O.S."/>
        </authorList>
    </citation>
    <scope>NUCLEOTIDE SEQUENCE</scope>
    <source>
        <strain evidence="4">BP203</strain>
        <tissue evidence="4">Muscle</tissue>
    </source>
</reference>
<feature type="domain" description="Jacalin-type lectin" evidence="3">
    <location>
        <begin position="72"/>
        <end position="208"/>
    </location>
</feature>
<dbReference type="InterPro" id="IPR001229">
    <property type="entry name" value="Jacalin-like_lectin_dom"/>
</dbReference>
<sequence length="216" mass="23757">MFLKQIHSDRSRYLQVVVIPMNSSSPLASVSLQHPQAAHAHSVENGPRMLTVAFLALLCASASASELQDSSSSFSGEYGGRGGKRFSHSGNQLDGPITAIRVRVNSYYIIGLQVRYGKVWSDYVGGKLGKLKEISLYPGESVVQVTGKYKSYLRKLVFVTDKSRFLTFGKDRGRSFKAVPSHPNTVLRFISGRSGQSIINAIGFHWDVYPSEHGNC</sequence>
<proteinExistence type="predicted"/>
<dbReference type="Proteomes" id="UP001165941">
    <property type="component" value="Unassembled WGS sequence"/>
</dbReference>
<keyword evidence="2" id="KW-0430">Lectin</keyword>
<organism evidence="4 5">
    <name type="scientific">Pontoporia blainvillei</name>
    <name type="common">Franciscana</name>
    <name type="synonym">Delphinus blainvillei</name>
    <dbReference type="NCBI Taxonomy" id="48723"/>
    <lineage>
        <taxon>Eukaryota</taxon>
        <taxon>Metazoa</taxon>
        <taxon>Chordata</taxon>
        <taxon>Craniata</taxon>
        <taxon>Vertebrata</taxon>
        <taxon>Euteleostomi</taxon>
        <taxon>Mammalia</taxon>
        <taxon>Eutheria</taxon>
        <taxon>Laurasiatheria</taxon>
        <taxon>Artiodactyla</taxon>
        <taxon>Whippomorpha</taxon>
        <taxon>Cetacea</taxon>
        <taxon>Odontoceti</taxon>
        <taxon>Pontoporiidae</taxon>
        <taxon>Pontoporia</taxon>
    </lineage>
</organism>